<feature type="transmembrane region" description="Helical" evidence="1">
    <location>
        <begin position="37"/>
        <end position="54"/>
    </location>
</feature>
<evidence type="ECO:0000313" key="3">
    <source>
        <dbReference type="Proteomes" id="UP000251960"/>
    </source>
</evidence>
<dbReference type="EMBL" id="NCVQ01000009">
    <property type="protein sequence ID" value="PWZ08408.1"/>
    <property type="molecule type" value="Genomic_DNA"/>
</dbReference>
<accession>A0A3L6DJ89</accession>
<dbReference type="AlphaFoldDB" id="A0A3L6DJ89"/>
<organism evidence="2 3">
    <name type="scientific">Zea mays</name>
    <name type="common">Maize</name>
    <dbReference type="NCBI Taxonomy" id="4577"/>
    <lineage>
        <taxon>Eukaryota</taxon>
        <taxon>Viridiplantae</taxon>
        <taxon>Streptophyta</taxon>
        <taxon>Embryophyta</taxon>
        <taxon>Tracheophyta</taxon>
        <taxon>Spermatophyta</taxon>
        <taxon>Magnoliopsida</taxon>
        <taxon>Liliopsida</taxon>
        <taxon>Poales</taxon>
        <taxon>Poaceae</taxon>
        <taxon>PACMAD clade</taxon>
        <taxon>Panicoideae</taxon>
        <taxon>Andropogonodae</taxon>
        <taxon>Andropogoneae</taxon>
        <taxon>Tripsacinae</taxon>
        <taxon>Zea</taxon>
    </lineage>
</organism>
<comment type="caution">
    <text evidence="2">The sequence shown here is derived from an EMBL/GenBank/DDBJ whole genome shotgun (WGS) entry which is preliminary data.</text>
</comment>
<reference evidence="2 3" key="1">
    <citation type="journal article" date="2018" name="Nat. Genet.">
        <title>Extensive intraspecific gene order and gene structural variations between Mo17 and other maize genomes.</title>
        <authorList>
            <person name="Sun S."/>
            <person name="Zhou Y."/>
            <person name="Chen J."/>
            <person name="Shi J."/>
            <person name="Zhao H."/>
            <person name="Zhao H."/>
            <person name="Song W."/>
            <person name="Zhang M."/>
            <person name="Cui Y."/>
            <person name="Dong X."/>
            <person name="Liu H."/>
            <person name="Ma X."/>
            <person name="Jiao Y."/>
            <person name="Wang B."/>
            <person name="Wei X."/>
            <person name="Stein J.C."/>
            <person name="Glaubitz J.C."/>
            <person name="Lu F."/>
            <person name="Yu G."/>
            <person name="Liang C."/>
            <person name="Fengler K."/>
            <person name="Li B."/>
            <person name="Rafalski A."/>
            <person name="Schnable P.S."/>
            <person name="Ware D.H."/>
            <person name="Buckler E.S."/>
            <person name="Lai J."/>
        </authorList>
    </citation>
    <scope>NUCLEOTIDE SEQUENCE [LARGE SCALE GENOMIC DNA]</scope>
    <source>
        <strain evidence="3">cv. Missouri 17</strain>
        <tissue evidence="2">Seedling</tissue>
    </source>
</reference>
<proteinExistence type="predicted"/>
<evidence type="ECO:0000256" key="1">
    <source>
        <dbReference type="SAM" id="Phobius"/>
    </source>
</evidence>
<dbReference type="Proteomes" id="UP000251960">
    <property type="component" value="Chromosome 8"/>
</dbReference>
<protein>
    <submittedName>
        <fullName evidence="2">Uncharacterized protein</fullName>
    </submittedName>
</protein>
<sequence>MPSTPVATVCNALLCVLRDRRIIGGGRYKMSSVKAKRGLVFVLLLVVLPALSIGERKLTDEKDHKLYIPSGSY</sequence>
<keyword evidence="1" id="KW-1133">Transmembrane helix</keyword>
<name>A0A3L6DJ89_MAIZE</name>
<keyword evidence="1" id="KW-0472">Membrane</keyword>
<keyword evidence="1" id="KW-0812">Transmembrane</keyword>
<evidence type="ECO:0000313" key="2">
    <source>
        <dbReference type="EMBL" id="PWZ08408.1"/>
    </source>
</evidence>
<gene>
    <name evidence="2" type="ORF">Zm00014a_040120</name>
</gene>